<keyword evidence="5" id="KW-0408">Iron</keyword>
<dbReference type="Proteomes" id="UP000290657">
    <property type="component" value="Unassembled WGS sequence"/>
</dbReference>
<evidence type="ECO:0000256" key="5">
    <source>
        <dbReference type="ARBA" id="ARBA00023004"/>
    </source>
</evidence>
<evidence type="ECO:0000256" key="1">
    <source>
        <dbReference type="ARBA" id="ARBA00001966"/>
    </source>
</evidence>
<dbReference type="SFLD" id="SFLDG01094">
    <property type="entry name" value="Uncharacterised_Radical_SAM_Su"/>
    <property type="match status" value="1"/>
</dbReference>
<dbReference type="SFLD" id="SFLDG01067">
    <property type="entry name" value="SPASM/twitch_domain_containing"/>
    <property type="match status" value="1"/>
</dbReference>
<accession>A0A4Q0XS85</accession>
<dbReference type="GO" id="GO:0003824">
    <property type="term" value="F:catalytic activity"/>
    <property type="evidence" value="ECO:0007669"/>
    <property type="project" value="InterPro"/>
</dbReference>
<dbReference type="PROSITE" id="PS51257">
    <property type="entry name" value="PROKAR_LIPOPROTEIN"/>
    <property type="match status" value="1"/>
</dbReference>
<protein>
    <submittedName>
        <fullName evidence="8">Anaerobic ribonucleoside-triphosphate reductase activating protein</fullName>
    </submittedName>
</protein>
<dbReference type="Pfam" id="PF04055">
    <property type="entry name" value="Radical_SAM"/>
    <property type="match status" value="1"/>
</dbReference>
<evidence type="ECO:0000256" key="6">
    <source>
        <dbReference type="ARBA" id="ARBA00023014"/>
    </source>
</evidence>
<keyword evidence="6" id="KW-0411">Iron-sulfur</keyword>
<dbReference type="EMBL" id="PDKN01000002">
    <property type="protein sequence ID" value="RXJ60256.1"/>
    <property type="molecule type" value="Genomic_DNA"/>
</dbReference>
<evidence type="ECO:0000256" key="3">
    <source>
        <dbReference type="ARBA" id="ARBA00022691"/>
    </source>
</evidence>
<dbReference type="SFLD" id="SFLDS00029">
    <property type="entry name" value="Radical_SAM"/>
    <property type="match status" value="1"/>
</dbReference>
<dbReference type="AlphaFoldDB" id="A0A4Q0XS85"/>
<evidence type="ECO:0000259" key="7">
    <source>
        <dbReference type="PROSITE" id="PS51918"/>
    </source>
</evidence>
<dbReference type="SUPFAM" id="SSF102114">
    <property type="entry name" value="Radical SAM enzymes"/>
    <property type="match status" value="1"/>
</dbReference>
<feature type="domain" description="Radical SAM core" evidence="7">
    <location>
        <begin position="16"/>
        <end position="225"/>
    </location>
</feature>
<comment type="caution">
    <text evidence="8">The sequence shown here is derived from an EMBL/GenBank/DDBJ whole genome shotgun (WGS) entry which is preliminary data.</text>
</comment>
<name>A0A4Q0XS85_9BACT</name>
<evidence type="ECO:0000256" key="4">
    <source>
        <dbReference type="ARBA" id="ARBA00022723"/>
    </source>
</evidence>
<organism evidence="8 9">
    <name type="scientific">Candidatus Marinarcus aquaticus</name>
    <dbReference type="NCBI Taxonomy" id="2044504"/>
    <lineage>
        <taxon>Bacteria</taxon>
        <taxon>Pseudomonadati</taxon>
        <taxon>Campylobacterota</taxon>
        <taxon>Epsilonproteobacteria</taxon>
        <taxon>Campylobacterales</taxon>
        <taxon>Arcobacteraceae</taxon>
        <taxon>Candidatus Marinarcus</taxon>
    </lineage>
</organism>
<dbReference type="OrthoDB" id="9782387at2"/>
<dbReference type="PROSITE" id="PS51918">
    <property type="entry name" value="RADICAL_SAM"/>
    <property type="match status" value="1"/>
</dbReference>
<proteinExistence type="predicted"/>
<dbReference type="PANTHER" id="PTHR30352:SF13">
    <property type="entry name" value="GLYCYL-RADICAL ENZYME ACTIVATING ENZYME YJJW-RELATED"/>
    <property type="match status" value="1"/>
</dbReference>
<keyword evidence="9" id="KW-1185">Reference proteome</keyword>
<dbReference type="Gene3D" id="3.20.20.70">
    <property type="entry name" value="Aldolase class I"/>
    <property type="match status" value="1"/>
</dbReference>
<dbReference type="InterPro" id="IPR013785">
    <property type="entry name" value="Aldolase_TIM"/>
</dbReference>
<sequence length="225" mass="25990">MNQKRVHDITPFTTTDYPDHLASVLWFSGCNMRCVYCYNRDIVLCPESSLYSYEDIFEFLNRRQGLLDGVVLSGGEALEHNLFELCTIIKSMGFKIKLDTNGLHTNALKQLILHDLLDYVALDFKAPKSKFYNITKNKEYERFEESLRFVIGCGIAHEVRTTLHSDLLNVNDINEIINTLVALGYKNSYFVQNFLLTPTHLSNIKEPIHPFDTSRLSQDLNIVFR</sequence>
<dbReference type="InterPro" id="IPR012840">
    <property type="entry name" value="NrdG2"/>
</dbReference>
<evidence type="ECO:0000256" key="2">
    <source>
        <dbReference type="ARBA" id="ARBA00022485"/>
    </source>
</evidence>
<dbReference type="GO" id="GO:0046872">
    <property type="term" value="F:metal ion binding"/>
    <property type="evidence" value="ECO:0007669"/>
    <property type="project" value="UniProtKB-KW"/>
</dbReference>
<keyword evidence="2" id="KW-0004">4Fe-4S</keyword>
<keyword evidence="4" id="KW-0479">Metal-binding</keyword>
<evidence type="ECO:0000313" key="9">
    <source>
        <dbReference type="Proteomes" id="UP000290657"/>
    </source>
</evidence>
<dbReference type="PANTHER" id="PTHR30352">
    <property type="entry name" value="PYRUVATE FORMATE-LYASE-ACTIVATING ENZYME"/>
    <property type="match status" value="1"/>
</dbReference>
<dbReference type="InterPro" id="IPR034457">
    <property type="entry name" value="Organic_radical-activating"/>
</dbReference>
<gene>
    <name evidence="8" type="ORF">CRV04_04435</name>
</gene>
<evidence type="ECO:0000313" key="8">
    <source>
        <dbReference type="EMBL" id="RXJ60256.1"/>
    </source>
</evidence>
<dbReference type="InterPro" id="IPR007197">
    <property type="entry name" value="rSAM"/>
</dbReference>
<dbReference type="InterPro" id="IPR058240">
    <property type="entry name" value="rSAM_sf"/>
</dbReference>
<keyword evidence="3" id="KW-0949">S-adenosyl-L-methionine</keyword>
<dbReference type="GO" id="GO:0051539">
    <property type="term" value="F:4 iron, 4 sulfur cluster binding"/>
    <property type="evidence" value="ECO:0007669"/>
    <property type="project" value="UniProtKB-KW"/>
</dbReference>
<dbReference type="CDD" id="cd01335">
    <property type="entry name" value="Radical_SAM"/>
    <property type="match status" value="1"/>
</dbReference>
<comment type="cofactor">
    <cofactor evidence="1">
        <name>[4Fe-4S] cluster</name>
        <dbReference type="ChEBI" id="CHEBI:49883"/>
    </cofactor>
</comment>
<dbReference type="NCBIfam" id="TIGR02495">
    <property type="entry name" value="NrdG2"/>
    <property type="match status" value="1"/>
</dbReference>
<reference evidence="8 9" key="1">
    <citation type="submission" date="2017-10" db="EMBL/GenBank/DDBJ databases">
        <title>Genomics of the genus Arcobacter.</title>
        <authorList>
            <person name="Perez-Cataluna A."/>
            <person name="Figueras M.J."/>
        </authorList>
    </citation>
    <scope>NUCLEOTIDE SEQUENCE [LARGE SCALE GENOMIC DNA]</scope>
    <source>
        <strain evidence="8 9">CECT 8987</strain>
    </source>
</reference>